<comment type="similarity">
    <text evidence="1 3">Belongs to the GcvH family.</text>
</comment>
<dbReference type="RefSeq" id="WP_346161830.1">
    <property type="nucleotide sequence ID" value="NZ_BAAAOQ010000001.1"/>
</dbReference>
<dbReference type="SUPFAM" id="SSF51230">
    <property type="entry name" value="Single hybrid motif"/>
    <property type="match status" value="1"/>
</dbReference>
<evidence type="ECO:0000259" key="4">
    <source>
        <dbReference type="PROSITE" id="PS50968"/>
    </source>
</evidence>
<accession>A0ABN3B9U4</accession>
<comment type="subunit">
    <text evidence="3">The glycine cleavage system is composed of four proteins: P, T, L and H.</text>
</comment>
<keyword evidence="6" id="KW-1185">Reference proteome</keyword>
<dbReference type="InterPro" id="IPR017453">
    <property type="entry name" value="GCV_H_sub"/>
</dbReference>
<dbReference type="InterPro" id="IPR000089">
    <property type="entry name" value="Biotin_lipoyl"/>
</dbReference>
<dbReference type="InterPro" id="IPR003016">
    <property type="entry name" value="2-oxoA_DH_lipoyl-BS"/>
</dbReference>
<feature type="domain" description="Lipoyl-binding" evidence="4">
    <location>
        <begin position="23"/>
        <end position="105"/>
    </location>
</feature>
<proteinExistence type="inferred from homology"/>
<dbReference type="Proteomes" id="UP001501391">
    <property type="component" value="Unassembled WGS sequence"/>
</dbReference>
<reference evidence="6" key="1">
    <citation type="journal article" date="2019" name="Int. J. Syst. Evol. Microbiol.">
        <title>The Global Catalogue of Microorganisms (GCM) 10K type strain sequencing project: providing services to taxonomists for standard genome sequencing and annotation.</title>
        <authorList>
            <consortium name="The Broad Institute Genomics Platform"/>
            <consortium name="The Broad Institute Genome Sequencing Center for Infectious Disease"/>
            <person name="Wu L."/>
            <person name="Ma J."/>
        </authorList>
    </citation>
    <scope>NUCLEOTIDE SEQUENCE [LARGE SCALE GENOMIC DNA]</scope>
    <source>
        <strain evidence="6">JCM 14924</strain>
    </source>
</reference>
<dbReference type="InterPro" id="IPR011053">
    <property type="entry name" value="Single_hybrid_motif"/>
</dbReference>
<dbReference type="PROSITE" id="PS00189">
    <property type="entry name" value="LIPOYL"/>
    <property type="match status" value="1"/>
</dbReference>
<comment type="function">
    <text evidence="3">The glycine cleavage system catalyzes the degradation of glycine. The H protein shuttles the methylamine group of glycine from the P protein to the T protein.</text>
</comment>
<dbReference type="InterPro" id="IPR033753">
    <property type="entry name" value="GCV_H/Fam206"/>
</dbReference>
<evidence type="ECO:0000313" key="6">
    <source>
        <dbReference type="Proteomes" id="UP001501391"/>
    </source>
</evidence>
<feature type="modified residue" description="N6-lipoyllysine" evidence="3">
    <location>
        <position position="64"/>
    </location>
</feature>
<name>A0ABN3B9U4_9ACTN</name>
<evidence type="ECO:0000256" key="2">
    <source>
        <dbReference type="ARBA" id="ARBA00022823"/>
    </source>
</evidence>
<dbReference type="PROSITE" id="PS50968">
    <property type="entry name" value="BIOTINYL_LIPOYL"/>
    <property type="match status" value="1"/>
</dbReference>
<dbReference type="EMBL" id="BAAAOQ010000001">
    <property type="protein sequence ID" value="GAA2190578.1"/>
    <property type="molecule type" value="Genomic_DNA"/>
</dbReference>
<keyword evidence="2 3" id="KW-0450">Lipoyl</keyword>
<dbReference type="CDD" id="cd06848">
    <property type="entry name" value="GCS_H"/>
    <property type="match status" value="1"/>
</dbReference>
<dbReference type="PANTHER" id="PTHR11715:SF3">
    <property type="entry name" value="GLYCINE CLEAVAGE SYSTEM H PROTEIN-RELATED"/>
    <property type="match status" value="1"/>
</dbReference>
<dbReference type="HAMAP" id="MF_00272">
    <property type="entry name" value="GcvH"/>
    <property type="match status" value="1"/>
</dbReference>
<sequence length="130" mass="14241">MANTPDDRLYSKDHEWAQVDGDLVRVGLTDHAQKQLGDVVFVELPAVGDRFQTGEPFGSVESVKAVSEVYVPVSGEVVEVNDLLNESPESINDDPYGDGWVIRLRTEGPVSADGLLSADEYIEYIKAESD</sequence>
<dbReference type="InterPro" id="IPR002930">
    <property type="entry name" value="GCV_H"/>
</dbReference>
<comment type="caution">
    <text evidence="5">The sequence shown here is derived from an EMBL/GenBank/DDBJ whole genome shotgun (WGS) entry which is preliminary data.</text>
</comment>
<dbReference type="NCBIfam" id="TIGR00527">
    <property type="entry name" value="gcvH"/>
    <property type="match status" value="1"/>
</dbReference>
<evidence type="ECO:0000313" key="5">
    <source>
        <dbReference type="EMBL" id="GAA2190578.1"/>
    </source>
</evidence>
<dbReference type="NCBIfam" id="NF002270">
    <property type="entry name" value="PRK01202.1"/>
    <property type="match status" value="1"/>
</dbReference>
<protein>
    <recommendedName>
        <fullName evidence="3">Glycine cleavage system H protein</fullName>
    </recommendedName>
</protein>
<comment type="cofactor">
    <cofactor evidence="3">
        <name>(R)-lipoate</name>
        <dbReference type="ChEBI" id="CHEBI:83088"/>
    </cofactor>
    <text evidence="3">Binds 1 lipoyl cofactor covalently.</text>
</comment>
<organism evidence="5 6">
    <name type="scientific">Streptomyces bangladeshensis</name>
    <dbReference type="NCBI Taxonomy" id="295352"/>
    <lineage>
        <taxon>Bacteria</taxon>
        <taxon>Bacillati</taxon>
        <taxon>Actinomycetota</taxon>
        <taxon>Actinomycetes</taxon>
        <taxon>Kitasatosporales</taxon>
        <taxon>Streptomycetaceae</taxon>
        <taxon>Streptomyces</taxon>
    </lineage>
</organism>
<evidence type="ECO:0000256" key="1">
    <source>
        <dbReference type="ARBA" id="ARBA00009249"/>
    </source>
</evidence>
<gene>
    <name evidence="5" type="primary">gcvH_1</name>
    <name evidence="3" type="synonym">gcvH</name>
    <name evidence="5" type="ORF">GCM10009787_00110</name>
</gene>
<dbReference type="Pfam" id="PF01597">
    <property type="entry name" value="GCV_H"/>
    <property type="match status" value="1"/>
</dbReference>
<dbReference type="Gene3D" id="2.40.50.100">
    <property type="match status" value="1"/>
</dbReference>
<evidence type="ECO:0000256" key="3">
    <source>
        <dbReference type="HAMAP-Rule" id="MF_00272"/>
    </source>
</evidence>
<dbReference type="PANTHER" id="PTHR11715">
    <property type="entry name" value="GLYCINE CLEAVAGE SYSTEM H PROTEIN"/>
    <property type="match status" value="1"/>
</dbReference>